<dbReference type="Proteomes" id="UP000244384">
    <property type="component" value="Chromosome"/>
</dbReference>
<gene>
    <name evidence="1" type="ORF">C3E78_16430</name>
</gene>
<dbReference type="PANTHER" id="PTHR31793:SF2">
    <property type="entry name" value="BLR1345 PROTEIN"/>
    <property type="match status" value="1"/>
</dbReference>
<dbReference type="KEGG" id="aez:C3E78_16430"/>
<evidence type="ECO:0000313" key="1">
    <source>
        <dbReference type="EMBL" id="AWB93670.1"/>
    </source>
</evidence>
<dbReference type="AlphaFoldDB" id="A0A2S0WQU9"/>
<keyword evidence="2" id="KW-1185">Reference proteome</keyword>
<dbReference type="SUPFAM" id="SSF54637">
    <property type="entry name" value="Thioesterase/thiol ester dehydrase-isomerase"/>
    <property type="match status" value="1"/>
</dbReference>
<protein>
    <submittedName>
        <fullName evidence="1">3-hydroxybutyryl-CoA dehydratase</fullName>
    </submittedName>
</protein>
<dbReference type="GO" id="GO:0047617">
    <property type="term" value="F:fatty acyl-CoA hydrolase activity"/>
    <property type="evidence" value="ECO:0007669"/>
    <property type="project" value="TreeGrafter"/>
</dbReference>
<sequence>MSRVRWVSTSLPTYDQVLELPAQIERVVPDEFIDLNGHMNIGRYLELGGTALWSRCRTDLGMGDEYISARGMSTFTAEHHLTYLAEIVQDEEVSVHVRLVERSDKVLHTVTLIANRTREQLSCVVEATLVHMDMSTRRPTPYPEDVAALIDTGLKADDLAWPAPLCGAMGVRRRS</sequence>
<dbReference type="PANTHER" id="PTHR31793">
    <property type="entry name" value="4-HYDROXYBENZOYL-COA THIOESTERASE FAMILY MEMBER"/>
    <property type="match status" value="1"/>
</dbReference>
<organism evidence="1 2">
    <name type="scientific">Aeromicrobium chenweiae</name>
    <dbReference type="NCBI Taxonomy" id="2079793"/>
    <lineage>
        <taxon>Bacteria</taxon>
        <taxon>Bacillati</taxon>
        <taxon>Actinomycetota</taxon>
        <taxon>Actinomycetes</taxon>
        <taxon>Propionibacteriales</taxon>
        <taxon>Nocardioidaceae</taxon>
        <taxon>Aeromicrobium</taxon>
    </lineage>
</organism>
<name>A0A2S0WQU9_9ACTN</name>
<dbReference type="CDD" id="cd00586">
    <property type="entry name" value="4HBT"/>
    <property type="match status" value="1"/>
</dbReference>
<evidence type="ECO:0000313" key="2">
    <source>
        <dbReference type="Proteomes" id="UP000244384"/>
    </source>
</evidence>
<dbReference type="Gene3D" id="3.10.129.10">
    <property type="entry name" value="Hotdog Thioesterase"/>
    <property type="match status" value="1"/>
</dbReference>
<dbReference type="InterPro" id="IPR050563">
    <property type="entry name" value="4-hydroxybenzoyl-CoA_TE"/>
</dbReference>
<dbReference type="InterPro" id="IPR029069">
    <property type="entry name" value="HotDog_dom_sf"/>
</dbReference>
<reference evidence="2" key="1">
    <citation type="submission" date="2018-01" db="EMBL/GenBank/DDBJ databases">
        <authorList>
            <person name="Li J."/>
        </authorList>
    </citation>
    <scope>NUCLEOTIDE SEQUENCE [LARGE SCALE GENOMIC DNA]</scope>
    <source>
        <strain evidence="2">592</strain>
    </source>
</reference>
<dbReference type="EMBL" id="CP026952">
    <property type="protein sequence ID" value="AWB93670.1"/>
    <property type="molecule type" value="Genomic_DNA"/>
</dbReference>
<dbReference type="Pfam" id="PF13279">
    <property type="entry name" value="4HBT_2"/>
    <property type="match status" value="1"/>
</dbReference>
<proteinExistence type="predicted"/>
<accession>A0A2S0WQU9</accession>
<accession>A0A5F2EM93</accession>